<sequence length="1043" mass="119448">MKRIMIIVCLGVMIISCTALIPDFTTDPAISPDGNQICFVYDGDLWLVPFQGGSAKRLTATEAKEWGPAWSPDGKLIAFNSDRDGNVFPYIISATGGSAIPVIEESYTVCDWFNNGQELLCTRSTLEFGTSFYRLSLSGKRPELIAEIGDPFASLSPDNSCLVFNRYGYPYREAYKGSQAGELWKIDLSSKTYTRLTYTDYTERYPRFSYVNDYLYYCASDGERFQIYRVTSLDFSKVEQITNLTDWSARDISIARQNDRLVYEYFNEIWNWDPETGIAAQVPILIDEDMWIPDLHQEVVYNNIEDFAISSDELLVGFTYKYDAFFMPRKGGKVVQIDNGQTAIGDMDFLDDNRTLVLIRMDKGIDKLYKVRCDSLLQVTPIDWFGADSLDVEGLYKDPSGKWVIFYGDKLMSGRIAVADSNLYNIRPINNSRAALNIFAINSSGDYGIYATTREDVWIRELWLYDFNTQESKKIMNDDAWTRSMLWTPDNKSILMSRNNGIFRLDLAPRDEFEYEVDNWKEILNPQVTSKATKTVNQEENRDQDSTPSSTEKLEKQELNIVWEGIEKRLYPILSESNRILSLGKVIDDSTFYYLSYSHDKTASYQLKKANIYGKNSKTIQNLGQNISNLRWVGNSLYFLENGKLKAYNLDKHSISEVTANYDYSFSESKLNLRVFEQVWGAFGLNFYDPNMHGKNWEDLFKLYYPYAERARSISDIEQIVNEMIGDVNASHTGFYPRPQKVKPRPARAYLGLEFDYSQVLEEGIPIKVVYPQSRLADYYHIQNGDILLAIDGTLITPYSSLDKLLAGKAGKLIKLLILKEGQKIEAELNGLTWSEQRKLYYDYKTEQSKKIVKELTQDRIGYVHIPAMGNNDYENFRREVFRDNADKDALIIDVRGNSGGHIHDKLISMLNQRYYAYSTSRRYSGKLNPEPRGIWAKPTILLVDEHSFSDGEIFPTVYQELKLGKIVGQPTSGSVIGTWEFRLLDGSSMRLPGSGWYRLDGTNMEGNGVQPDIVVENKPEDIIAGKDAQLLRAIEEILKELN</sequence>
<protein>
    <submittedName>
        <fullName evidence="1">Uncharacterized protein</fullName>
    </submittedName>
</protein>
<proteinExistence type="predicted"/>
<dbReference type="EMBL" id="SMOG01000029">
    <property type="protein sequence ID" value="TDF72520.1"/>
    <property type="molecule type" value="Genomic_DNA"/>
</dbReference>
<accession>A0AC61QHS7</accession>
<evidence type="ECO:0000313" key="1">
    <source>
        <dbReference type="EMBL" id="TDF72520.1"/>
    </source>
</evidence>
<dbReference type="Proteomes" id="UP000294588">
    <property type="component" value="Unassembled WGS sequence"/>
</dbReference>
<name>A0AC61QHS7_9BACT</name>
<keyword evidence="2" id="KW-1185">Reference proteome</keyword>
<gene>
    <name evidence="1" type="ORF">E0946_06630</name>
</gene>
<reference evidence="1" key="1">
    <citation type="submission" date="2019-03" db="EMBL/GenBank/DDBJ databases">
        <title>Candidatus Syntrophosphaera thermopropionivorans: a novel player in syntrophic propionate oxidation during anaerobic digestion.</title>
        <authorList>
            <person name="Dyksma S."/>
        </authorList>
    </citation>
    <scope>NUCLEOTIDE SEQUENCE</scope>
    <source>
        <strain evidence="1">W5</strain>
    </source>
</reference>
<comment type="caution">
    <text evidence="1">The sequence shown here is derived from an EMBL/GenBank/DDBJ whole genome shotgun (WGS) entry which is preliminary data.</text>
</comment>
<organism evidence="1 2">
    <name type="scientific">Candidatus Syntrophosphaera thermopropionivorans</name>
    <dbReference type="NCBI Taxonomy" id="2593015"/>
    <lineage>
        <taxon>Bacteria</taxon>
        <taxon>Pseudomonadati</taxon>
        <taxon>Candidatus Cloacimonadota</taxon>
        <taxon>Candidatus Cloacimonadia</taxon>
        <taxon>Candidatus Cloacimonadales</taxon>
        <taxon>Candidatus Cloacimonadaceae</taxon>
        <taxon>Candidatus Syntrophosphaera</taxon>
    </lineage>
</organism>
<evidence type="ECO:0000313" key="2">
    <source>
        <dbReference type="Proteomes" id="UP000294588"/>
    </source>
</evidence>